<dbReference type="EMBL" id="SMOL01000401">
    <property type="protein sequence ID" value="KAB2616933.1"/>
    <property type="molecule type" value="Genomic_DNA"/>
</dbReference>
<feature type="transmembrane region" description="Helical" evidence="1">
    <location>
        <begin position="110"/>
        <end position="130"/>
    </location>
</feature>
<protein>
    <recommendedName>
        <fullName evidence="3">RNase H type-1 domain-containing protein</fullName>
    </recommendedName>
</protein>
<feature type="domain" description="RNase H type-1" evidence="3">
    <location>
        <begin position="25"/>
        <end position="104"/>
    </location>
</feature>
<gene>
    <name evidence="4" type="ORF">D8674_012802</name>
</gene>
<evidence type="ECO:0000313" key="5">
    <source>
        <dbReference type="Proteomes" id="UP000327157"/>
    </source>
</evidence>
<feature type="transmembrane region" description="Helical" evidence="1">
    <location>
        <begin position="136"/>
        <end position="156"/>
    </location>
</feature>
<reference evidence="4 5" key="3">
    <citation type="submission" date="2019-11" db="EMBL/GenBank/DDBJ databases">
        <title>A de novo genome assembly of a pear dwarfing rootstock.</title>
        <authorList>
            <person name="Wang F."/>
            <person name="Wang J."/>
            <person name="Li S."/>
            <person name="Zhang Y."/>
            <person name="Fang M."/>
            <person name="Ma L."/>
            <person name="Zhao Y."/>
            <person name="Jiang S."/>
        </authorList>
    </citation>
    <scope>NUCLEOTIDE SEQUENCE [LARGE SCALE GENOMIC DNA]</scope>
    <source>
        <strain evidence="4">S2</strain>
        <tissue evidence="4">Leaf</tissue>
    </source>
</reference>
<dbReference type="AlphaFoldDB" id="A0A5N5GQB9"/>
<name>A0A5N5GQB9_9ROSA</name>
<feature type="signal peptide" evidence="2">
    <location>
        <begin position="1"/>
        <end position="22"/>
    </location>
</feature>
<organism evidence="4 5">
    <name type="scientific">Pyrus ussuriensis x Pyrus communis</name>
    <dbReference type="NCBI Taxonomy" id="2448454"/>
    <lineage>
        <taxon>Eukaryota</taxon>
        <taxon>Viridiplantae</taxon>
        <taxon>Streptophyta</taxon>
        <taxon>Embryophyta</taxon>
        <taxon>Tracheophyta</taxon>
        <taxon>Spermatophyta</taxon>
        <taxon>Magnoliopsida</taxon>
        <taxon>eudicotyledons</taxon>
        <taxon>Gunneridae</taxon>
        <taxon>Pentapetalae</taxon>
        <taxon>rosids</taxon>
        <taxon>fabids</taxon>
        <taxon>Rosales</taxon>
        <taxon>Rosaceae</taxon>
        <taxon>Amygdaloideae</taxon>
        <taxon>Maleae</taxon>
        <taxon>Pyrus</taxon>
    </lineage>
</organism>
<dbReference type="Pfam" id="PF13456">
    <property type="entry name" value="RVT_3"/>
    <property type="match status" value="1"/>
</dbReference>
<reference evidence="4 5" key="1">
    <citation type="submission" date="2019-09" db="EMBL/GenBank/DDBJ databases">
        <authorList>
            <person name="Ou C."/>
        </authorList>
    </citation>
    <scope>NUCLEOTIDE SEQUENCE [LARGE SCALE GENOMIC DNA]</scope>
    <source>
        <strain evidence="4">S2</strain>
        <tissue evidence="4">Leaf</tissue>
    </source>
</reference>
<dbReference type="GO" id="GO:0003676">
    <property type="term" value="F:nucleic acid binding"/>
    <property type="evidence" value="ECO:0007669"/>
    <property type="project" value="InterPro"/>
</dbReference>
<sequence>MLNGVIIICLALFLQPLCLVSYQHWRGRFSAAGEQQFPSVTSVPLLELFAVRYGLQVAQQQGFQQNVVESDSMKAIAVLNGTCPNSSAIDTIAEDVLQFASNFSMARDLLPSYILFLSFTKVLLFFPYFLSLFTSAYPIFPCVLSLLYFLASLSLVSTSLSLSQICVLSPFLPPIFLPIVNPPPPTSTTQPIACLLSAAHLGVR</sequence>
<proteinExistence type="predicted"/>
<evidence type="ECO:0000256" key="2">
    <source>
        <dbReference type="SAM" id="SignalP"/>
    </source>
</evidence>
<keyword evidence="1" id="KW-0472">Membrane</keyword>
<keyword evidence="1" id="KW-1133">Transmembrane helix</keyword>
<dbReference type="InterPro" id="IPR002156">
    <property type="entry name" value="RNaseH_domain"/>
</dbReference>
<dbReference type="GO" id="GO:0004523">
    <property type="term" value="F:RNA-DNA hybrid ribonuclease activity"/>
    <property type="evidence" value="ECO:0007669"/>
    <property type="project" value="InterPro"/>
</dbReference>
<keyword evidence="5" id="KW-1185">Reference proteome</keyword>
<keyword evidence="1" id="KW-0812">Transmembrane</keyword>
<feature type="chain" id="PRO_5024453572" description="RNase H type-1 domain-containing protein" evidence="2">
    <location>
        <begin position="23"/>
        <end position="204"/>
    </location>
</feature>
<comment type="caution">
    <text evidence="4">The sequence shown here is derived from an EMBL/GenBank/DDBJ whole genome shotgun (WGS) entry which is preliminary data.</text>
</comment>
<keyword evidence="2" id="KW-0732">Signal</keyword>
<accession>A0A5N5GQB9</accession>
<evidence type="ECO:0000256" key="1">
    <source>
        <dbReference type="SAM" id="Phobius"/>
    </source>
</evidence>
<evidence type="ECO:0000313" key="4">
    <source>
        <dbReference type="EMBL" id="KAB2616933.1"/>
    </source>
</evidence>
<dbReference type="Proteomes" id="UP000327157">
    <property type="component" value="Chromosome 15"/>
</dbReference>
<evidence type="ECO:0000259" key="3">
    <source>
        <dbReference type="Pfam" id="PF13456"/>
    </source>
</evidence>
<reference evidence="5" key="2">
    <citation type="submission" date="2019-10" db="EMBL/GenBank/DDBJ databases">
        <title>A de novo genome assembly of a pear dwarfing rootstock.</title>
        <authorList>
            <person name="Wang F."/>
            <person name="Wang J."/>
            <person name="Li S."/>
            <person name="Zhang Y."/>
            <person name="Fang M."/>
            <person name="Ma L."/>
            <person name="Zhao Y."/>
            <person name="Jiang S."/>
        </authorList>
    </citation>
    <scope>NUCLEOTIDE SEQUENCE [LARGE SCALE GENOMIC DNA]</scope>
</reference>